<proteinExistence type="predicted"/>
<dbReference type="PANTHER" id="PTHR42912">
    <property type="entry name" value="METHYLTRANSFERASE"/>
    <property type="match status" value="1"/>
</dbReference>
<evidence type="ECO:0000313" key="2">
    <source>
        <dbReference type="EMBL" id="MBK1645704.1"/>
    </source>
</evidence>
<evidence type="ECO:0000259" key="1">
    <source>
        <dbReference type="Pfam" id="PF08241"/>
    </source>
</evidence>
<organism evidence="2 3">
    <name type="scientific">Thiocapsa imhoffii</name>
    <dbReference type="NCBI Taxonomy" id="382777"/>
    <lineage>
        <taxon>Bacteria</taxon>
        <taxon>Pseudomonadati</taxon>
        <taxon>Pseudomonadota</taxon>
        <taxon>Gammaproteobacteria</taxon>
        <taxon>Chromatiales</taxon>
        <taxon>Chromatiaceae</taxon>
        <taxon>Thiocapsa</taxon>
    </lineage>
</organism>
<dbReference type="EMBL" id="NRSD01000015">
    <property type="protein sequence ID" value="MBK1645704.1"/>
    <property type="molecule type" value="Genomic_DNA"/>
</dbReference>
<reference evidence="2 3" key="1">
    <citation type="journal article" date="2020" name="Microorganisms">
        <title>Osmotic Adaptation and Compatible Solute Biosynthesis of Phototrophic Bacteria as Revealed from Genome Analyses.</title>
        <authorList>
            <person name="Imhoff J.F."/>
            <person name="Rahn T."/>
            <person name="Kunzel S."/>
            <person name="Keller A."/>
            <person name="Neulinger S.C."/>
        </authorList>
    </citation>
    <scope>NUCLEOTIDE SEQUENCE [LARGE SCALE GENOMIC DNA]</scope>
    <source>
        <strain evidence="2 3">DSM 21303</strain>
    </source>
</reference>
<dbReference type="InterPro" id="IPR029063">
    <property type="entry name" value="SAM-dependent_MTases_sf"/>
</dbReference>
<feature type="domain" description="Methyltransferase type 11" evidence="1">
    <location>
        <begin position="42"/>
        <end position="136"/>
    </location>
</feature>
<dbReference type="Gene3D" id="3.40.50.150">
    <property type="entry name" value="Vaccinia Virus protein VP39"/>
    <property type="match status" value="1"/>
</dbReference>
<dbReference type="GO" id="GO:0008757">
    <property type="term" value="F:S-adenosylmethionine-dependent methyltransferase activity"/>
    <property type="evidence" value="ECO:0007669"/>
    <property type="project" value="InterPro"/>
</dbReference>
<gene>
    <name evidence="2" type="ORF">CKO25_13805</name>
</gene>
<dbReference type="AlphaFoldDB" id="A0A9X0WJ70"/>
<comment type="caution">
    <text evidence="2">The sequence shown here is derived from an EMBL/GenBank/DDBJ whole genome shotgun (WGS) entry which is preliminary data.</text>
</comment>
<accession>A0A9X0WJ70</accession>
<evidence type="ECO:0000313" key="3">
    <source>
        <dbReference type="Proteomes" id="UP001138802"/>
    </source>
</evidence>
<dbReference type="InterPro" id="IPR013216">
    <property type="entry name" value="Methyltransf_11"/>
</dbReference>
<name>A0A9X0WJ70_9GAMM</name>
<dbReference type="SUPFAM" id="SSF53335">
    <property type="entry name" value="S-adenosyl-L-methionine-dependent methyltransferases"/>
    <property type="match status" value="1"/>
</dbReference>
<dbReference type="InterPro" id="IPR050508">
    <property type="entry name" value="Methyltransf_Superfamily"/>
</dbReference>
<protein>
    <recommendedName>
        <fullName evidence="1">Methyltransferase type 11 domain-containing protein</fullName>
    </recommendedName>
</protein>
<dbReference type="Pfam" id="PF08241">
    <property type="entry name" value="Methyltransf_11"/>
    <property type="match status" value="1"/>
</dbReference>
<dbReference type="Proteomes" id="UP001138802">
    <property type="component" value="Unassembled WGS sequence"/>
</dbReference>
<dbReference type="RefSeq" id="WP_200388518.1">
    <property type="nucleotide sequence ID" value="NZ_NRSD01000015.1"/>
</dbReference>
<sequence>MSVESTYNRYAAFYDFIYGSVLQDGRKKLARLISKEPGRHLLEIGVGSGLMLPLYPDHLSITGVDISNQMLAKARKRAGLLRNKTITLHHVDGENGGFPDESFDHVVLPYVYSVTPDPDHLIAESFRVCKSGGNIWILNHFSGFGTVWDYVGLIVKSFPDSVGFRSDFSYEDYVVSKGWQVEEIHKANVLGLSRIIKVRKPLAA</sequence>
<dbReference type="PANTHER" id="PTHR42912:SF80">
    <property type="entry name" value="METHYLTRANSFERASE DOMAIN-CONTAINING PROTEIN"/>
    <property type="match status" value="1"/>
</dbReference>
<keyword evidence="3" id="KW-1185">Reference proteome</keyword>
<dbReference type="CDD" id="cd02440">
    <property type="entry name" value="AdoMet_MTases"/>
    <property type="match status" value="1"/>
</dbReference>